<dbReference type="InterPro" id="IPR004568">
    <property type="entry name" value="Ppantetheine-prot_Trfase_dom"/>
</dbReference>
<feature type="domain" description="4'-phosphopantetheinyl transferase N-terminal" evidence="8">
    <location>
        <begin position="21"/>
        <end position="99"/>
    </location>
</feature>
<accession>A0A162LY84</accession>
<gene>
    <name evidence="9" type="ORF">PGLA_21560</name>
</gene>
<evidence type="ECO:0000259" key="8">
    <source>
        <dbReference type="Pfam" id="PF22624"/>
    </source>
</evidence>
<comment type="cofactor">
    <cofactor evidence="1">
        <name>Mg(2+)</name>
        <dbReference type="ChEBI" id="CHEBI:18420"/>
    </cofactor>
</comment>
<comment type="similarity">
    <text evidence="2">Belongs to the P-Pant transferase superfamily. Gsp/Sfp/HetI/AcpT family.</text>
</comment>
<keyword evidence="4" id="KW-0479">Metal-binding</keyword>
<keyword evidence="6" id="KW-0045">Antibiotic biosynthesis</keyword>
<dbReference type="OrthoDB" id="9808281at2"/>
<dbReference type="EMBL" id="LVJH01000058">
    <property type="protein sequence ID" value="OAB36013.1"/>
    <property type="molecule type" value="Genomic_DNA"/>
</dbReference>
<evidence type="ECO:0000256" key="4">
    <source>
        <dbReference type="ARBA" id="ARBA00022723"/>
    </source>
</evidence>
<dbReference type="GO" id="GO:0019878">
    <property type="term" value="P:lysine biosynthetic process via aminoadipic acid"/>
    <property type="evidence" value="ECO:0007669"/>
    <property type="project" value="TreeGrafter"/>
</dbReference>
<evidence type="ECO:0000256" key="5">
    <source>
        <dbReference type="ARBA" id="ARBA00022842"/>
    </source>
</evidence>
<dbReference type="GO" id="GO:0017000">
    <property type="term" value="P:antibiotic biosynthetic process"/>
    <property type="evidence" value="ECO:0007669"/>
    <property type="project" value="UniProtKB-KW"/>
</dbReference>
<organism evidence="9 10">
    <name type="scientific">Paenibacillus glacialis</name>
    <dbReference type="NCBI Taxonomy" id="494026"/>
    <lineage>
        <taxon>Bacteria</taxon>
        <taxon>Bacillati</taxon>
        <taxon>Bacillota</taxon>
        <taxon>Bacilli</taxon>
        <taxon>Bacillales</taxon>
        <taxon>Paenibacillaceae</taxon>
        <taxon>Paenibacillus</taxon>
    </lineage>
</organism>
<dbReference type="AlphaFoldDB" id="A0A162LY84"/>
<evidence type="ECO:0000313" key="9">
    <source>
        <dbReference type="EMBL" id="OAB36013.1"/>
    </source>
</evidence>
<evidence type="ECO:0000256" key="1">
    <source>
        <dbReference type="ARBA" id="ARBA00001946"/>
    </source>
</evidence>
<dbReference type="Pfam" id="PF01648">
    <property type="entry name" value="ACPS"/>
    <property type="match status" value="1"/>
</dbReference>
<dbReference type="NCBIfam" id="TIGR00556">
    <property type="entry name" value="pantethn_trn"/>
    <property type="match status" value="1"/>
</dbReference>
<dbReference type="Proteomes" id="UP000076967">
    <property type="component" value="Unassembled WGS sequence"/>
</dbReference>
<dbReference type="GO" id="GO:0006633">
    <property type="term" value="P:fatty acid biosynthetic process"/>
    <property type="evidence" value="ECO:0007669"/>
    <property type="project" value="InterPro"/>
</dbReference>
<keyword evidence="5" id="KW-0460">Magnesium</keyword>
<evidence type="ECO:0000256" key="6">
    <source>
        <dbReference type="ARBA" id="ARBA00023194"/>
    </source>
</evidence>
<evidence type="ECO:0000259" key="7">
    <source>
        <dbReference type="Pfam" id="PF01648"/>
    </source>
</evidence>
<dbReference type="RefSeq" id="WP_084411391.1">
    <property type="nucleotide sequence ID" value="NZ_LVJH01000058.1"/>
</dbReference>
<proteinExistence type="inferred from homology"/>
<reference evidence="9 10" key="1">
    <citation type="submission" date="2016-03" db="EMBL/GenBank/DDBJ databases">
        <title>Draft genome sequence of Paenibacillus glacialis DSM 22343.</title>
        <authorList>
            <person name="Shin S.-K."/>
            <person name="Yi H."/>
        </authorList>
    </citation>
    <scope>NUCLEOTIDE SEQUENCE [LARGE SCALE GENOMIC DNA]</scope>
    <source>
        <strain evidence="9 10">DSM 22343</strain>
    </source>
</reference>
<dbReference type="PANTHER" id="PTHR12215">
    <property type="entry name" value="PHOSPHOPANTETHEINE TRANSFERASE"/>
    <property type="match status" value="1"/>
</dbReference>
<feature type="domain" description="4'-phosphopantetheinyl transferase" evidence="7">
    <location>
        <begin position="104"/>
        <end position="206"/>
    </location>
</feature>
<dbReference type="GO" id="GO:0000287">
    <property type="term" value="F:magnesium ion binding"/>
    <property type="evidence" value="ECO:0007669"/>
    <property type="project" value="InterPro"/>
</dbReference>
<dbReference type="InterPro" id="IPR037143">
    <property type="entry name" value="4-PPantetheinyl_Trfase_dom_sf"/>
</dbReference>
<dbReference type="SUPFAM" id="SSF56214">
    <property type="entry name" value="4'-phosphopantetheinyl transferase"/>
    <property type="match status" value="2"/>
</dbReference>
<dbReference type="Pfam" id="PF22624">
    <property type="entry name" value="AASDHPPT_N"/>
    <property type="match status" value="1"/>
</dbReference>
<evidence type="ECO:0000256" key="2">
    <source>
        <dbReference type="ARBA" id="ARBA00010990"/>
    </source>
</evidence>
<dbReference type="InterPro" id="IPR050559">
    <property type="entry name" value="P-Pant_transferase_sf"/>
</dbReference>
<protein>
    <submittedName>
        <fullName evidence="9">Uncharacterized protein</fullName>
    </submittedName>
</protein>
<keyword evidence="10" id="KW-1185">Reference proteome</keyword>
<sequence length="230" mass="26909">MVGIYIVNINTAIDPSLINRMLPYLSIDRQNKVAKFRMFDDVHRSVIAELLIRSLIIDQLDIANRDIKFGENTYHKPYLQSHTNFEFNLTHSGEWVACAIDHHSVGIDIEHMVNSNLDIAKRFFTPREYEDLIKSDVSEQRNYFYKLWTLKESYIKAVGKGLYIPLDSFSMDINDRNEVTMDKEENDIPYFFHTRQVNSDYMLSVCSMTNHCSIPTIIHEEELINSFLVS</sequence>
<comment type="caution">
    <text evidence="9">The sequence shown here is derived from an EMBL/GenBank/DDBJ whole genome shotgun (WGS) entry which is preliminary data.</text>
</comment>
<keyword evidence="3" id="KW-0808">Transferase</keyword>
<evidence type="ECO:0000256" key="3">
    <source>
        <dbReference type="ARBA" id="ARBA00022679"/>
    </source>
</evidence>
<evidence type="ECO:0000313" key="10">
    <source>
        <dbReference type="Proteomes" id="UP000076967"/>
    </source>
</evidence>
<name>A0A162LY84_9BACL</name>
<dbReference type="InterPro" id="IPR008278">
    <property type="entry name" value="4-PPantetheinyl_Trfase_dom"/>
</dbReference>
<dbReference type="GO" id="GO:0008897">
    <property type="term" value="F:holo-[acyl-carrier-protein] synthase activity"/>
    <property type="evidence" value="ECO:0007669"/>
    <property type="project" value="InterPro"/>
</dbReference>
<dbReference type="Gene3D" id="3.90.470.20">
    <property type="entry name" value="4'-phosphopantetheinyl transferase domain"/>
    <property type="match status" value="2"/>
</dbReference>
<dbReference type="PANTHER" id="PTHR12215:SF10">
    <property type="entry name" value="L-AMINOADIPATE-SEMIALDEHYDE DEHYDROGENASE-PHOSPHOPANTETHEINYL TRANSFERASE"/>
    <property type="match status" value="1"/>
</dbReference>
<dbReference type="GO" id="GO:0005829">
    <property type="term" value="C:cytosol"/>
    <property type="evidence" value="ECO:0007669"/>
    <property type="project" value="TreeGrafter"/>
</dbReference>
<dbReference type="STRING" id="494026.PGLA_21560"/>
<dbReference type="InterPro" id="IPR055066">
    <property type="entry name" value="AASDHPPT_N"/>
</dbReference>